<accession>M7YMN9</accession>
<reference evidence="1" key="1">
    <citation type="journal article" date="2013" name="Nature">
        <title>Draft genome of the wheat A-genome progenitor Triticum urartu.</title>
        <authorList>
            <person name="Ling H.Q."/>
            <person name="Zhao S."/>
            <person name="Liu D."/>
            <person name="Wang J."/>
            <person name="Sun H."/>
            <person name="Zhang C."/>
            <person name="Fan H."/>
            <person name="Li D."/>
            <person name="Dong L."/>
            <person name="Tao Y."/>
            <person name="Gao C."/>
            <person name="Wu H."/>
            <person name="Li Y."/>
            <person name="Cui Y."/>
            <person name="Guo X."/>
            <person name="Zheng S."/>
            <person name="Wang B."/>
            <person name="Yu K."/>
            <person name="Liang Q."/>
            <person name="Yang W."/>
            <person name="Lou X."/>
            <person name="Chen J."/>
            <person name="Feng M."/>
            <person name="Jian J."/>
            <person name="Zhang X."/>
            <person name="Luo G."/>
            <person name="Jiang Y."/>
            <person name="Liu J."/>
            <person name="Wang Z."/>
            <person name="Sha Y."/>
            <person name="Zhang B."/>
            <person name="Wu H."/>
            <person name="Tang D."/>
            <person name="Shen Q."/>
            <person name="Xue P."/>
            <person name="Zou S."/>
            <person name="Wang X."/>
            <person name="Liu X."/>
            <person name="Wang F."/>
            <person name="Yang Y."/>
            <person name="An X."/>
            <person name="Dong Z."/>
            <person name="Zhang K."/>
            <person name="Zhang X."/>
            <person name="Luo M.C."/>
            <person name="Dvorak J."/>
            <person name="Tong Y."/>
            <person name="Wang J."/>
            <person name="Yang H."/>
            <person name="Li Z."/>
            <person name="Wang D."/>
            <person name="Zhang A."/>
            <person name="Wang J."/>
        </authorList>
    </citation>
    <scope>NUCLEOTIDE SEQUENCE</scope>
</reference>
<sequence>MAMQRTTAGVPAMGSAENSGNGRIEVRDDVLRRGGAPVDVLAGARESGLVLQVHGAGQGMEELLSSGSN</sequence>
<name>M7YMN9_TRIUA</name>
<dbReference type="AlphaFoldDB" id="M7YMN9"/>
<dbReference type="EMBL" id="KD250537">
    <property type="protein sequence ID" value="EMS48592.1"/>
    <property type="molecule type" value="Genomic_DNA"/>
</dbReference>
<organism evidence="1">
    <name type="scientific">Triticum urartu</name>
    <name type="common">Red wild einkorn</name>
    <name type="synonym">Crithodium urartu</name>
    <dbReference type="NCBI Taxonomy" id="4572"/>
    <lineage>
        <taxon>Eukaryota</taxon>
        <taxon>Viridiplantae</taxon>
        <taxon>Streptophyta</taxon>
        <taxon>Embryophyta</taxon>
        <taxon>Tracheophyta</taxon>
        <taxon>Spermatophyta</taxon>
        <taxon>Magnoliopsida</taxon>
        <taxon>Liliopsida</taxon>
        <taxon>Poales</taxon>
        <taxon>Poaceae</taxon>
        <taxon>BOP clade</taxon>
        <taxon>Pooideae</taxon>
        <taxon>Triticodae</taxon>
        <taxon>Triticeae</taxon>
        <taxon>Triticinae</taxon>
        <taxon>Triticum</taxon>
    </lineage>
</organism>
<gene>
    <name evidence="1" type="ORF">TRIUR3_22002</name>
</gene>
<protein>
    <submittedName>
        <fullName evidence="1">Uncharacterized protein</fullName>
    </submittedName>
</protein>
<evidence type="ECO:0000313" key="1">
    <source>
        <dbReference type="EMBL" id="EMS48592.1"/>
    </source>
</evidence>
<proteinExistence type="predicted"/>